<feature type="compositionally biased region" description="Basic and acidic residues" evidence="5">
    <location>
        <begin position="72"/>
        <end position="89"/>
    </location>
</feature>
<accession>A0A9P4TZB8</accession>
<feature type="transmembrane region" description="Helical" evidence="6">
    <location>
        <begin position="120"/>
        <end position="136"/>
    </location>
</feature>
<protein>
    <submittedName>
        <fullName evidence="7">Uncharacterized protein</fullName>
    </submittedName>
</protein>
<feature type="region of interest" description="Disordered" evidence="5">
    <location>
        <begin position="1"/>
        <end position="89"/>
    </location>
</feature>
<name>A0A9P4TZB8_9PEZI</name>
<feature type="compositionally biased region" description="Polar residues" evidence="5">
    <location>
        <begin position="37"/>
        <end position="67"/>
    </location>
</feature>
<evidence type="ECO:0000256" key="1">
    <source>
        <dbReference type="ARBA" id="ARBA00004141"/>
    </source>
</evidence>
<dbReference type="AlphaFoldDB" id="A0A9P4TZB8"/>
<keyword evidence="4 6" id="KW-0472">Membrane</keyword>
<dbReference type="PANTHER" id="PTHR36460">
    <property type="entry name" value="UPF0132 DOMAIN PROTEIN (AFU_ORTHOLOGUE AFUA_3G10255)"/>
    <property type="match status" value="1"/>
</dbReference>
<keyword evidence="8" id="KW-1185">Reference proteome</keyword>
<keyword evidence="3 6" id="KW-1133">Transmembrane helix</keyword>
<reference evidence="7" key="1">
    <citation type="journal article" date="2020" name="Stud. Mycol.">
        <title>101 Dothideomycetes genomes: a test case for predicting lifestyles and emergence of pathogens.</title>
        <authorList>
            <person name="Haridas S."/>
            <person name="Albert R."/>
            <person name="Binder M."/>
            <person name="Bloem J."/>
            <person name="Labutti K."/>
            <person name="Salamov A."/>
            <person name="Andreopoulos B."/>
            <person name="Baker S."/>
            <person name="Barry K."/>
            <person name="Bills G."/>
            <person name="Bluhm B."/>
            <person name="Cannon C."/>
            <person name="Castanera R."/>
            <person name="Culley D."/>
            <person name="Daum C."/>
            <person name="Ezra D."/>
            <person name="Gonzalez J."/>
            <person name="Henrissat B."/>
            <person name="Kuo A."/>
            <person name="Liang C."/>
            <person name="Lipzen A."/>
            <person name="Lutzoni F."/>
            <person name="Magnuson J."/>
            <person name="Mondo S."/>
            <person name="Nolan M."/>
            <person name="Ohm R."/>
            <person name="Pangilinan J."/>
            <person name="Park H.-J."/>
            <person name="Ramirez L."/>
            <person name="Alfaro M."/>
            <person name="Sun H."/>
            <person name="Tritt A."/>
            <person name="Yoshinaga Y."/>
            <person name="Zwiers L.-H."/>
            <person name="Turgeon B."/>
            <person name="Goodwin S."/>
            <person name="Spatafora J."/>
            <person name="Crous P."/>
            <person name="Grigoriev I."/>
        </authorList>
    </citation>
    <scope>NUCLEOTIDE SEQUENCE</scope>
    <source>
        <strain evidence="7">CBS 130266</strain>
    </source>
</reference>
<comment type="subcellular location">
    <subcellularLocation>
        <location evidence="1">Membrane</location>
        <topology evidence="1">Multi-pass membrane protein</topology>
    </subcellularLocation>
</comment>
<sequence>MANFAPYQDQIPERIRSPSPPGRTTTTSPRPDRPTQKPRQNSKNIGTSAVITSPTTPTFQRNTNSFPGYSDEPDRVREGRGDVEEGGVRRAEGGNYGVGRQDLDLFETRLGIRMDWEACLAYLALPPAGGVLLLVLEHKSDYVRFHAWQSSLLFTFLFIIHIIFSWSSFLSWMLFLGDLGLIGLLTFKAYVDAATLDRFEVPFFGPLASSILDDE</sequence>
<dbReference type="GO" id="GO:0016020">
    <property type="term" value="C:membrane"/>
    <property type="evidence" value="ECO:0007669"/>
    <property type="project" value="UniProtKB-SubCell"/>
</dbReference>
<organism evidence="7 8">
    <name type="scientific">Tothia fuscella</name>
    <dbReference type="NCBI Taxonomy" id="1048955"/>
    <lineage>
        <taxon>Eukaryota</taxon>
        <taxon>Fungi</taxon>
        <taxon>Dikarya</taxon>
        <taxon>Ascomycota</taxon>
        <taxon>Pezizomycotina</taxon>
        <taxon>Dothideomycetes</taxon>
        <taxon>Pleosporomycetidae</taxon>
        <taxon>Venturiales</taxon>
        <taxon>Cylindrosympodiaceae</taxon>
        <taxon>Tothia</taxon>
    </lineage>
</organism>
<evidence type="ECO:0000313" key="8">
    <source>
        <dbReference type="Proteomes" id="UP000800235"/>
    </source>
</evidence>
<evidence type="ECO:0000256" key="6">
    <source>
        <dbReference type="SAM" id="Phobius"/>
    </source>
</evidence>
<dbReference type="Proteomes" id="UP000800235">
    <property type="component" value="Unassembled WGS sequence"/>
</dbReference>
<dbReference type="OrthoDB" id="5546837at2759"/>
<proteinExistence type="predicted"/>
<evidence type="ECO:0000256" key="5">
    <source>
        <dbReference type="SAM" id="MobiDB-lite"/>
    </source>
</evidence>
<evidence type="ECO:0000313" key="7">
    <source>
        <dbReference type="EMBL" id="KAF2432334.1"/>
    </source>
</evidence>
<evidence type="ECO:0000256" key="2">
    <source>
        <dbReference type="ARBA" id="ARBA00022692"/>
    </source>
</evidence>
<comment type="caution">
    <text evidence="7">The sequence shown here is derived from an EMBL/GenBank/DDBJ whole genome shotgun (WGS) entry which is preliminary data.</text>
</comment>
<keyword evidence="2 6" id="KW-0812">Transmembrane</keyword>
<evidence type="ECO:0000256" key="4">
    <source>
        <dbReference type="ARBA" id="ARBA00023136"/>
    </source>
</evidence>
<feature type="transmembrane region" description="Helical" evidence="6">
    <location>
        <begin position="148"/>
        <end position="166"/>
    </location>
</feature>
<gene>
    <name evidence="7" type="ORF">EJ08DRAFT_669416</name>
</gene>
<feature type="transmembrane region" description="Helical" evidence="6">
    <location>
        <begin position="172"/>
        <end position="191"/>
    </location>
</feature>
<dbReference type="EMBL" id="MU007026">
    <property type="protein sequence ID" value="KAF2432334.1"/>
    <property type="molecule type" value="Genomic_DNA"/>
</dbReference>
<dbReference type="PANTHER" id="PTHR36460:SF1">
    <property type="entry name" value="UPF0132 DOMAIN PROTEIN (AFU_ORTHOLOGUE AFUA_3G10255)"/>
    <property type="match status" value="1"/>
</dbReference>
<evidence type="ECO:0000256" key="3">
    <source>
        <dbReference type="ARBA" id="ARBA00022989"/>
    </source>
</evidence>